<dbReference type="FunFam" id="3.40.50.720:FF:000065">
    <property type="entry name" value="UDP-glucuronic acid decarboxylase 1"/>
    <property type="match status" value="1"/>
</dbReference>
<dbReference type="GO" id="GO:0033320">
    <property type="term" value="P:UDP-D-xylose biosynthetic process"/>
    <property type="evidence" value="ECO:0007669"/>
    <property type="project" value="UniProtKB-UniPathway"/>
</dbReference>
<evidence type="ECO:0000256" key="12">
    <source>
        <dbReference type="ARBA" id="ARBA00037859"/>
    </source>
</evidence>
<evidence type="ECO:0000256" key="10">
    <source>
        <dbReference type="ARBA" id="ARBA00023180"/>
    </source>
</evidence>
<comment type="caution">
    <text evidence="14">The sequence shown here is derived from an EMBL/GenBank/DDBJ whole genome shotgun (WGS) entry which is preliminary data.</text>
</comment>
<dbReference type="GO" id="GO:0070403">
    <property type="term" value="F:NAD+ binding"/>
    <property type="evidence" value="ECO:0007669"/>
    <property type="project" value="InterPro"/>
</dbReference>
<name>A0A853A0R9_9ACTN</name>
<comment type="cofactor">
    <cofactor evidence="1">
        <name>NAD(+)</name>
        <dbReference type="ChEBI" id="CHEBI:57540"/>
    </cofactor>
</comment>
<accession>A0A853A0R9</accession>
<keyword evidence="7" id="KW-0520">NAD</keyword>
<dbReference type="PANTHER" id="PTHR43078">
    <property type="entry name" value="UDP-GLUCURONIC ACID DECARBOXYLASE-RELATED"/>
    <property type="match status" value="1"/>
</dbReference>
<evidence type="ECO:0000256" key="11">
    <source>
        <dbReference type="ARBA" id="ARBA00023239"/>
    </source>
</evidence>
<dbReference type="EMBL" id="JACBZD010000001">
    <property type="protein sequence ID" value="NYI04102.1"/>
    <property type="molecule type" value="Genomic_DNA"/>
</dbReference>
<evidence type="ECO:0000256" key="3">
    <source>
        <dbReference type="ARBA" id="ARBA00022692"/>
    </source>
</evidence>
<dbReference type="AlphaFoldDB" id="A0A853A0R9"/>
<gene>
    <name evidence="14" type="ORF">FHU37_001045</name>
</gene>
<dbReference type="InterPro" id="IPR001509">
    <property type="entry name" value="Epimerase_deHydtase"/>
</dbReference>
<dbReference type="RefSeq" id="WP_312892428.1">
    <property type="nucleotide sequence ID" value="NZ_JACBZD010000001.1"/>
</dbReference>
<dbReference type="InterPro" id="IPR036291">
    <property type="entry name" value="NAD(P)-bd_dom_sf"/>
</dbReference>
<evidence type="ECO:0000256" key="8">
    <source>
        <dbReference type="ARBA" id="ARBA00023034"/>
    </source>
</evidence>
<dbReference type="InterPro" id="IPR044516">
    <property type="entry name" value="UXS-like"/>
</dbReference>
<dbReference type="UniPathway" id="UPA00796">
    <property type="reaction ID" value="UER00771"/>
</dbReference>
<dbReference type="GO" id="GO:0008460">
    <property type="term" value="F:dTDP-glucose 4,6-dehydratase activity"/>
    <property type="evidence" value="ECO:0007669"/>
    <property type="project" value="UniProtKB-EC"/>
</dbReference>
<evidence type="ECO:0000256" key="4">
    <source>
        <dbReference type="ARBA" id="ARBA00022793"/>
    </source>
</evidence>
<comment type="subcellular location">
    <subcellularLocation>
        <location evidence="2">Golgi apparatus membrane</location>
        <topology evidence="2">Single-pass type II membrane protein</topology>
    </subcellularLocation>
    <subcellularLocation>
        <location evidence="12">Golgi apparatus</location>
        <location evidence="12">Golgi stack membrane</location>
    </subcellularLocation>
</comment>
<dbReference type="GO" id="GO:0048040">
    <property type="term" value="F:UDP-glucuronate decarboxylase activity"/>
    <property type="evidence" value="ECO:0007669"/>
    <property type="project" value="TreeGrafter"/>
</dbReference>
<evidence type="ECO:0000313" key="14">
    <source>
        <dbReference type="EMBL" id="NYI04102.1"/>
    </source>
</evidence>
<dbReference type="Pfam" id="PF01370">
    <property type="entry name" value="Epimerase"/>
    <property type="match status" value="1"/>
</dbReference>
<keyword evidence="5" id="KW-0735">Signal-anchor</keyword>
<evidence type="ECO:0000259" key="13">
    <source>
        <dbReference type="Pfam" id="PF01370"/>
    </source>
</evidence>
<feature type="domain" description="NAD-dependent epimerase/dehydratase" evidence="13">
    <location>
        <begin position="17"/>
        <end position="252"/>
    </location>
</feature>
<keyword evidence="11 14" id="KW-0456">Lyase</keyword>
<keyword evidence="4" id="KW-0210">Decarboxylase</keyword>
<evidence type="ECO:0000256" key="2">
    <source>
        <dbReference type="ARBA" id="ARBA00004323"/>
    </source>
</evidence>
<evidence type="ECO:0000256" key="1">
    <source>
        <dbReference type="ARBA" id="ARBA00001911"/>
    </source>
</evidence>
<keyword evidence="3" id="KW-0812">Transmembrane</keyword>
<dbReference type="CDD" id="cd05230">
    <property type="entry name" value="UGD_SDR_e"/>
    <property type="match status" value="1"/>
</dbReference>
<evidence type="ECO:0000256" key="6">
    <source>
        <dbReference type="ARBA" id="ARBA00022989"/>
    </source>
</evidence>
<dbReference type="GO" id="GO:0005737">
    <property type="term" value="C:cytoplasm"/>
    <property type="evidence" value="ECO:0007669"/>
    <property type="project" value="TreeGrafter"/>
</dbReference>
<keyword evidence="9" id="KW-0472">Membrane</keyword>
<dbReference type="EC" id="4.2.1.46" evidence="14"/>
<keyword evidence="10" id="KW-0325">Glycoprotein</keyword>
<dbReference type="PANTHER" id="PTHR43078:SF6">
    <property type="entry name" value="UDP-GLUCURONIC ACID DECARBOXYLASE 1"/>
    <property type="match status" value="1"/>
</dbReference>
<organism evidence="14 15">
    <name type="scientific">Allostreptomyces psammosilenae</name>
    <dbReference type="NCBI Taxonomy" id="1892865"/>
    <lineage>
        <taxon>Bacteria</taxon>
        <taxon>Bacillati</taxon>
        <taxon>Actinomycetota</taxon>
        <taxon>Actinomycetes</taxon>
        <taxon>Kitasatosporales</taxon>
        <taxon>Streptomycetaceae</taxon>
        <taxon>Allostreptomyces</taxon>
    </lineage>
</organism>
<sequence>MEVQRHAGRARRTPRRALVTGGAGFVGSHLCEYLLAEGVEVVCVDDLSTGAVENTAAMAADPRFTLVRADVSEGLPVTGPFDLVAHLASPASPLDYLRLPVETLRVGSAGTLHALELARAHGARFLLASTSEVYGDPQVHPQPEDYWGHVNPVGPRSVYDEAKRFAEAATTAYRTRHGVDTGIVRIFNTYGPRMRAHDGRVIPTFVSQALVGEPLTVAGDGSQTRSFCHVDDTVAGLWAMARCAHPGPINIGGANEMTVAELADRVIRLTGSRSRIRHVPLPQDDPRVRRPDTTLAREVLGWRPSVEVDAGLATVVEWFARRAQAVA</sequence>
<reference evidence="14 15" key="1">
    <citation type="submission" date="2020-07" db="EMBL/GenBank/DDBJ databases">
        <title>Sequencing the genomes of 1000 actinobacteria strains.</title>
        <authorList>
            <person name="Klenk H.-P."/>
        </authorList>
    </citation>
    <scope>NUCLEOTIDE SEQUENCE [LARGE SCALE GENOMIC DNA]</scope>
    <source>
        <strain evidence="14 15">DSM 42178</strain>
    </source>
</reference>
<keyword evidence="15" id="KW-1185">Reference proteome</keyword>
<evidence type="ECO:0000256" key="9">
    <source>
        <dbReference type="ARBA" id="ARBA00023136"/>
    </source>
</evidence>
<proteinExistence type="predicted"/>
<dbReference type="GO" id="GO:0042732">
    <property type="term" value="P:D-xylose metabolic process"/>
    <property type="evidence" value="ECO:0007669"/>
    <property type="project" value="InterPro"/>
</dbReference>
<protein>
    <submittedName>
        <fullName evidence="14">dTDP-glucose 4,6-dehydratase</fullName>
        <ecNumber evidence="14">4.2.1.46</ecNumber>
    </submittedName>
</protein>
<keyword evidence="8" id="KW-0333">Golgi apparatus</keyword>
<dbReference type="SUPFAM" id="SSF51735">
    <property type="entry name" value="NAD(P)-binding Rossmann-fold domains"/>
    <property type="match status" value="1"/>
</dbReference>
<dbReference type="Proteomes" id="UP000567795">
    <property type="component" value="Unassembled WGS sequence"/>
</dbReference>
<evidence type="ECO:0000256" key="5">
    <source>
        <dbReference type="ARBA" id="ARBA00022968"/>
    </source>
</evidence>
<evidence type="ECO:0000256" key="7">
    <source>
        <dbReference type="ARBA" id="ARBA00023027"/>
    </source>
</evidence>
<keyword evidence="6" id="KW-1133">Transmembrane helix</keyword>
<dbReference type="Gene3D" id="3.40.50.720">
    <property type="entry name" value="NAD(P)-binding Rossmann-like Domain"/>
    <property type="match status" value="1"/>
</dbReference>
<evidence type="ECO:0000313" key="15">
    <source>
        <dbReference type="Proteomes" id="UP000567795"/>
    </source>
</evidence>